<sequence length="692" mass="80338">MDSASSPFIESPNYPPDEFYIQEPSRQEDELNVLKNRVEYYKYQLSQSKSEQSLLLEEFELEKGELHKKLREIGEQNDSLSSDQRFVLDQKSALEEANRILRVRVEEVEKMSQTKAKELQLTIAEMSKEVSILSNTLDDVTSQNQEKAQNSNRLLESKTAEIEKLREELRHQETLTQRANNRADELNQQLNSRVNPYKDDSDSAAALRLLQSEYSIQQEHVHYLEREVLDNERKISALKGKRDYIDVLKEEKAALQRQIEALRTTEERKNQVERENAKLQSKIDSWFGIIGQDDPTQLFEQLKMLKIEKELDLEIINRLKGELSSAQETNISLSGDKLKLSQKISSLQSSITEKEIESTVSERKLTLARQEIEYLKERIESMKSEQHLWTKRRKTESAPENSDATIAELNLQLKSRESKINALNSFNEELKRMLDQQSSKVDTEQKIPDEDFTSKNKELIQEVQARSREIQRLEEAKQKLARENLDIRSQLSLSAAKYQELVEKKGLRILQLEDNPTSQHERISKQMLEALTLENNELLGKSVTSETVPKSVYDRLLLEQENIKRREFEASKRLQRLREVYSRKTGEFNQIIYKLLGYKLEFLSDTKLKLISKFFPNFHQVDGISEDDYIIIDLANLKSPTTSAISESNVKVGGLPAKVVSNLLGFWVQEKNDISCFLSALNLQLFEEQENK</sequence>
<dbReference type="GO" id="GO:0005635">
    <property type="term" value="C:nuclear envelope"/>
    <property type="evidence" value="ECO:0007669"/>
    <property type="project" value="TreeGrafter"/>
</dbReference>
<feature type="coiled-coil region" evidence="8">
    <location>
        <begin position="56"/>
        <end position="189"/>
    </location>
</feature>
<evidence type="ECO:0000313" key="11">
    <source>
        <dbReference type="Proteomes" id="UP000019384"/>
    </source>
</evidence>
<dbReference type="HOGENOM" id="CLU_417427_0_0_1"/>
<evidence type="ECO:0000256" key="3">
    <source>
        <dbReference type="ARBA" id="ARBA00022019"/>
    </source>
</evidence>
<dbReference type="GO" id="GO:0007094">
    <property type="term" value="P:mitotic spindle assembly checkpoint signaling"/>
    <property type="evidence" value="ECO:0007669"/>
    <property type="project" value="InterPro"/>
</dbReference>
<evidence type="ECO:0000256" key="6">
    <source>
        <dbReference type="ARBA" id="ARBA00023242"/>
    </source>
</evidence>
<feature type="region of interest" description="Disordered" evidence="9">
    <location>
        <begin position="1"/>
        <end position="20"/>
    </location>
</feature>
<dbReference type="RefSeq" id="XP_022456449.1">
    <property type="nucleotide sequence ID" value="XM_022604931.1"/>
</dbReference>
<keyword evidence="7" id="KW-0131">Cell cycle</keyword>
<feature type="coiled-coil region" evidence="8">
    <location>
        <begin position="238"/>
        <end position="282"/>
    </location>
</feature>
<dbReference type="Gene3D" id="3.30.457.60">
    <property type="match status" value="1"/>
</dbReference>
<comment type="subcellular location">
    <subcellularLocation>
        <location evidence="1">Nucleus</location>
    </subcellularLocation>
</comment>
<comment type="similarity">
    <text evidence="2">Belongs to the MAD1 family.</text>
</comment>
<gene>
    <name evidence="10" type="ORF">KUCA_T00000394001</name>
</gene>
<dbReference type="GeneID" id="34517837"/>
<dbReference type="InterPro" id="IPR008672">
    <property type="entry name" value="Mad1"/>
</dbReference>
<organism evidence="10 11">
    <name type="scientific">Kuraishia capsulata CBS 1993</name>
    <dbReference type="NCBI Taxonomy" id="1382522"/>
    <lineage>
        <taxon>Eukaryota</taxon>
        <taxon>Fungi</taxon>
        <taxon>Dikarya</taxon>
        <taxon>Ascomycota</taxon>
        <taxon>Saccharomycotina</taxon>
        <taxon>Pichiomycetes</taxon>
        <taxon>Pichiales</taxon>
        <taxon>Pichiaceae</taxon>
        <taxon>Kuraishia</taxon>
    </lineage>
</organism>
<dbReference type="PANTHER" id="PTHR23168:SF0">
    <property type="entry name" value="MITOTIC SPINDLE ASSEMBLY CHECKPOINT PROTEIN MAD1"/>
    <property type="match status" value="1"/>
</dbReference>
<dbReference type="GO" id="GO:0072686">
    <property type="term" value="C:mitotic spindle"/>
    <property type="evidence" value="ECO:0007669"/>
    <property type="project" value="TreeGrafter"/>
</dbReference>
<name>W6MJ39_9ASCO</name>
<dbReference type="PANTHER" id="PTHR23168">
    <property type="entry name" value="MITOTIC SPINDLE ASSEMBLY CHECKPOINT PROTEIN MAD1 MITOTIC ARREST DEFICIENT-LIKE PROTEIN 1"/>
    <property type="match status" value="1"/>
</dbReference>
<dbReference type="STRING" id="1382522.W6MJ39"/>
<accession>W6MJ39</accession>
<dbReference type="GO" id="GO:0051315">
    <property type="term" value="P:attachment of mitotic spindle microtubules to kinetochore"/>
    <property type="evidence" value="ECO:0007669"/>
    <property type="project" value="TreeGrafter"/>
</dbReference>
<evidence type="ECO:0000256" key="1">
    <source>
        <dbReference type="ARBA" id="ARBA00004123"/>
    </source>
</evidence>
<feature type="coiled-coil region" evidence="8">
    <location>
        <begin position="416"/>
        <end position="490"/>
    </location>
</feature>
<dbReference type="Pfam" id="PF05557">
    <property type="entry name" value="MAD"/>
    <property type="match status" value="1"/>
</dbReference>
<dbReference type="AlphaFoldDB" id="W6MJ39"/>
<proteinExistence type="inferred from homology"/>
<keyword evidence="6" id="KW-0539">Nucleus</keyword>
<reference evidence="10" key="2">
    <citation type="submission" date="2014-02" db="EMBL/GenBank/DDBJ databases">
        <title>Complete DNA sequence of /Kuraishia capsulata/ illustrates novel genomic features among budding yeasts (/Saccharomycotina/).</title>
        <authorList>
            <person name="Morales L."/>
            <person name="Noel B."/>
            <person name="Porcel B."/>
            <person name="Marcet-Houben M."/>
            <person name="Hullo M-F."/>
            <person name="Sacerdot C."/>
            <person name="Tekaia F."/>
            <person name="Leh-Louis V."/>
            <person name="Despons L."/>
            <person name="Khanna V."/>
            <person name="Aury J-M."/>
            <person name="Barbe V."/>
            <person name="Couloux A."/>
            <person name="Labadie K."/>
            <person name="Pelletier E."/>
            <person name="Souciet J-L."/>
            <person name="Boekhout T."/>
            <person name="Gabaldon T."/>
            <person name="Wincker P."/>
            <person name="Dujon B."/>
        </authorList>
    </citation>
    <scope>NUCLEOTIDE SEQUENCE</scope>
    <source>
        <strain evidence="10">CBS 1993</strain>
    </source>
</reference>
<dbReference type="OrthoDB" id="331602at2759"/>
<reference evidence="10" key="1">
    <citation type="submission" date="2013-12" db="EMBL/GenBank/DDBJ databases">
        <authorList>
            <person name="Genoscope - CEA"/>
        </authorList>
    </citation>
    <scope>NUCLEOTIDE SEQUENCE</scope>
    <source>
        <strain evidence="10">CBS 1993</strain>
    </source>
</reference>
<dbReference type="GO" id="GO:0051301">
    <property type="term" value="P:cell division"/>
    <property type="evidence" value="ECO:0007669"/>
    <property type="project" value="UniProtKB-KW"/>
</dbReference>
<evidence type="ECO:0000256" key="5">
    <source>
        <dbReference type="ARBA" id="ARBA00022776"/>
    </source>
</evidence>
<keyword evidence="11" id="KW-1185">Reference proteome</keyword>
<evidence type="ECO:0000256" key="2">
    <source>
        <dbReference type="ARBA" id="ARBA00008029"/>
    </source>
</evidence>
<evidence type="ECO:0000256" key="9">
    <source>
        <dbReference type="SAM" id="MobiDB-lite"/>
    </source>
</evidence>
<evidence type="ECO:0000256" key="8">
    <source>
        <dbReference type="SAM" id="Coils"/>
    </source>
</evidence>
<keyword evidence="5" id="KW-0498">Mitosis</keyword>
<dbReference type="Proteomes" id="UP000019384">
    <property type="component" value="Unassembled WGS sequence"/>
</dbReference>
<evidence type="ECO:0000256" key="7">
    <source>
        <dbReference type="ARBA" id="ARBA00023306"/>
    </source>
</evidence>
<evidence type="ECO:0000256" key="4">
    <source>
        <dbReference type="ARBA" id="ARBA00022618"/>
    </source>
</evidence>
<dbReference type="EMBL" id="HG793125">
    <property type="protein sequence ID" value="CDK24432.1"/>
    <property type="molecule type" value="Genomic_DNA"/>
</dbReference>
<protein>
    <recommendedName>
        <fullName evidence="3">Spindle assembly checkpoint component MAD1</fullName>
    </recommendedName>
</protein>
<keyword evidence="8" id="KW-0175">Coiled coil</keyword>
<evidence type="ECO:0000313" key="10">
    <source>
        <dbReference type="EMBL" id="CDK24432.1"/>
    </source>
</evidence>
<dbReference type="GO" id="GO:0000776">
    <property type="term" value="C:kinetochore"/>
    <property type="evidence" value="ECO:0007669"/>
    <property type="project" value="TreeGrafter"/>
</dbReference>
<keyword evidence="4" id="KW-0132">Cell division</keyword>